<evidence type="ECO:0000256" key="1">
    <source>
        <dbReference type="SAM" id="Phobius"/>
    </source>
</evidence>
<keyword evidence="1" id="KW-0812">Transmembrane</keyword>
<proteinExistence type="predicted"/>
<protein>
    <submittedName>
        <fullName evidence="2">Uncharacterized protein</fullName>
    </submittedName>
</protein>
<organism evidence="2 3">
    <name type="scientific">Bremerella cremea</name>
    <dbReference type="NCBI Taxonomy" id="1031537"/>
    <lineage>
        <taxon>Bacteria</taxon>
        <taxon>Pseudomonadati</taxon>
        <taxon>Planctomycetota</taxon>
        <taxon>Planctomycetia</taxon>
        <taxon>Pirellulales</taxon>
        <taxon>Pirellulaceae</taxon>
        <taxon>Bremerella</taxon>
    </lineage>
</organism>
<keyword evidence="1" id="KW-1133">Transmembrane helix</keyword>
<gene>
    <name evidence="2" type="ORF">DTL42_19525</name>
</gene>
<feature type="transmembrane region" description="Helical" evidence="1">
    <location>
        <begin position="46"/>
        <end position="67"/>
    </location>
</feature>
<accession>A0A368KQN1</accession>
<dbReference type="Proteomes" id="UP000253562">
    <property type="component" value="Unassembled WGS sequence"/>
</dbReference>
<keyword evidence="1" id="KW-0472">Membrane</keyword>
<dbReference type="AlphaFoldDB" id="A0A368KQN1"/>
<comment type="caution">
    <text evidence="2">The sequence shown here is derived from an EMBL/GenBank/DDBJ whole genome shotgun (WGS) entry which is preliminary data.</text>
</comment>
<sequence length="175" mass="19647">MIYGAIAERKLVDRVVTESLAWGRKYLSLRTNTFHMGSLPMKHRVIGHWSIGLCMFIAASILSIALISWEAMIDRFNAVPSNLKTISEFREWDETAGESIDISVGGKRYMVVFGGSPLFPIKEYPAGYLFNEKGMLVAWSPEASDVDKYSLYWNEARRVLIGKAGGMPEEFNSGL</sequence>
<evidence type="ECO:0000313" key="2">
    <source>
        <dbReference type="EMBL" id="RCS42263.1"/>
    </source>
</evidence>
<reference evidence="2 3" key="1">
    <citation type="submission" date="2018-07" db="EMBL/GenBank/DDBJ databases">
        <title>Comparative genomes isolates from brazilian mangrove.</title>
        <authorList>
            <person name="De Araujo J.E."/>
            <person name="Taketani R.G."/>
            <person name="Silva M.C.P."/>
            <person name="Lourenco M.V."/>
            <person name="Oliveira V.M."/>
            <person name="Andreote F.D."/>
        </authorList>
    </citation>
    <scope>NUCLEOTIDE SEQUENCE [LARGE SCALE GENOMIC DNA]</scope>
    <source>
        <strain evidence="2 3">HEX PRIS-MGV</strain>
    </source>
</reference>
<evidence type="ECO:0000313" key="3">
    <source>
        <dbReference type="Proteomes" id="UP000253562"/>
    </source>
</evidence>
<dbReference type="EMBL" id="QPEX01000043">
    <property type="protein sequence ID" value="RCS42263.1"/>
    <property type="molecule type" value="Genomic_DNA"/>
</dbReference>
<name>A0A368KQN1_9BACT</name>